<proteinExistence type="predicted"/>
<reference evidence="1 2" key="1">
    <citation type="journal article" date="2019" name="Commun. Biol.">
        <title>The bagworm genome reveals a unique fibroin gene that provides high tensile strength.</title>
        <authorList>
            <person name="Kono N."/>
            <person name="Nakamura H."/>
            <person name="Ohtoshi R."/>
            <person name="Tomita M."/>
            <person name="Numata K."/>
            <person name="Arakawa K."/>
        </authorList>
    </citation>
    <scope>NUCLEOTIDE SEQUENCE [LARGE SCALE GENOMIC DNA]</scope>
</reference>
<comment type="caution">
    <text evidence="1">The sequence shown here is derived from an EMBL/GenBank/DDBJ whole genome shotgun (WGS) entry which is preliminary data.</text>
</comment>
<name>A0A4C1YMB9_EUMVA</name>
<accession>A0A4C1YMB9</accession>
<keyword evidence="2" id="KW-1185">Reference proteome</keyword>
<gene>
    <name evidence="1" type="ORF">EVAR_56036_1</name>
</gene>
<sequence>MRERSRVQLSAVTAVAYGDITFLFLQMFRNFNRVGTPEMRRVLLTRPGVGRRTNPEFSSCPHESDPRPAVDGRAPVIMDELRVYNNIPHFVFVFLDVTYKGIAIEKSFARFVCAYMYVSIANSFARVGISEFECFRPILIDLAVNLNFNPTTTLDVDPGHALDFKPGATLNFHSGTDLNYGSGPALDFDPGPNLDSVLYLAVCSDSDIGNGYVDETGNKC</sequence>
<evidence type="ECO:0000313" key="2">
    <source>
        <dbReference type="Proteomes" id="UP000299102"/>
    </source>
</evidence>
<dbReference type="Proteomes" id="UP000299102">
    <property type="component" value="Unassembled WGS sequence"/>
</dbReference>
<dbReference type="AlphaFoldDB" id="A0A4C1YMB9"/>
<protein>
    <submittedName>
        <fullName evidence="1">Uncharacterized protein</fullName>
    </submittedName>
</protein>
<evidence type="ECO:0000313" key="1">
    <source>
        <dbReference type="EMBL" id="GBP76164.1"/>
    </source>
</evidence>
<organism evidence="1 2">
    <name type="scientific">Eumeta variegata</name>
    <name type="common">Bagworm moth</name>
    <name type="synonym">Eumeta japonica</name>
    <dbReference type="NCBI Taxonomy" id="151549"/>
    <lineage>
        <taxon>Eukaryota</taxon>
        <taxon>Metazoa</taxon>
        <taxon>Ecdysozoa</taxon>
        <taxon>Arthropoda</taxon>
        <taxon>Hexapoda</taxon>
        <taxon>Insecta</taxon>
        <taxon>Pterygota</taxon>
        <taxon>Neoptera</taxon>
        <taxon>Endopterygota</taxon>
        <taxon>Lepidoptera</taxon>
        <taxon>Glossata</taxon>
        <taxon>Ditrysia</taxon>
        <taxon>Tineoidea</taxon>
        <taxon>Psychidae</taxon>
        <taxon>Oiketicinae</taxon>
        <taxon>Eumeta</taxon>
    </lineage>
</organism>
<dbReference type="EMBL" id="BGZK01001278">
    <property type="protein sequence ID" value="GBP76164.1"/>
    <property type="molecule type" value="Genomic_DNA"/>
</dbReference>